<evidence type="ECO:0000256" key="6">
    <source>
        <dbReference type="RuleBase" id="RU364082"/>
    </source>
</evidence>
<feature type="non-terminal residue" evidence="8">
    <location>
        <position position="1"/>
    </location>
</feature>
<dbReference type="CDD" id="cd05254">
    <property type="entry name" value="dTDP_HR_like_SDR_e"/>
    <property type="match status" value="1"/>
</dbReference>
<gene>
    <name evidence="8" type="primary">rfbD</name>
    <name evidence="8" type="ORF">ENG63_00090</name>
</gene>
<organism evidence="8">
    <name type="scientific">Desulfofervidus auxilii</name>
    <dbReference type="NCBI Taxonomy" id="1621989"/>
    <lineage>
        <taxon>Bacteria</taxon>
        <taxon>Pseudomonadati</taxon>
        <taxon>Thermodesulfobacteriota</taxon>
        <taxon>Candidatus Desulfofervidia</taxon>
        <taxon>Candidatus Desulfofervidales</taxon>
        <taxon>Candidatus Desulfofervidaceae</taxon>
        <taxon>Candidatus Desulfofervidus</taxon>
    </lineage>
</organism>
<evidence type="ECO:0000256" key="4">
    <source>
        <dbReference type="ARBA" id="ARBA00017099"/>
    </source>
</evidence>
<dbReference type="GO" id="GO:0008831">
    <property type="term" value="F:dTDP-4-dehydrorhamnose reductase activity"/>
    <property type="evidence" value="ECO:0007669"/>
    <property type="project" value="UniProtKB-EC"/>
</dbReference>
<dbReference type="AlphaFoldDB" id="A0A7C0Y162"/>
<dbReference type="EMBL" id="DRBS01000005">
    <property type="protein sequence ID" value="HDD43247.1"/>
    <property type="molecule type" value="Genomic_DNA"/>
</dbReference>
<keyword evidence="6" id="KW-0521">NADP</keyword>
<evidence type="ECO:0000259" key="7">
    <source>
        <dbReference type="Pfam" id="PF04321"/>
    </source>
</evidence>
<name>A0A7C0Y162_DESA2</name>
<dbReference type="UniPathway" id="UPA00124"/>
<reference evidence="8" key="1">
    <citation type="journal article" date="2020" name="mSystems">
        <title>Genome- and Community-Level Interaction Insights into Carbon Utilization and Element Cycling Functions of Hydrothermarchaeota in Hydrothermal Sediment.</title>
        <authorList>
            <person name="Zhou Z."/>
            <person name="Liu Y."/>
            <person name="Xu W."/>
            <person name="Pan J."/>
            <person name="Luo Z.H."/>
            <person name="Li M."/>
        </authorList>
    </citation>
    <scope>NUCLEOTIDE SEQUENCE [LARGE SCALE GENOMIC DNA]</scope>
    <source>
        <strain evidence="8">HyVt-233</strain>
    </source>
</reference>
<dbReference type="GO" id="GO:0005829">
    <property type="term" value="C:cytosol"/>
    <property type="evidence" value="ECO:0007669"/>
    <property type="project" value="TreeGrafter"/>
</dbReference>
<evidence type="ECO:0000256" key="1">
    <source>
        <dbReference type="ARBA" id="ARBA00004781"/>
    </source>
</evidence>
<dbReference type="Pfam" id="PF04321">
    <property type="entry name" value="RmlD_sub_bind"/>
    <property type="match status" value="1"/>
</dbReference>
<keyword evidence="6 8" id="KW-0560">Oxidoreductase</keyword>
<comment type="catalytic activity">
    <reaction evidence="5">
        <text>dTDP-beta-L-rhamnose + NADP(+) = dTDP-4-dehydro-beta-L-rhamnose + NADPH + H(+)</text>
        <dbReference type="Rhea" id="RHEA:21796"/>
        <dbReference type="ChEBI" id="CHEBI:15378"/>
        <dbReference type="ChEBI" id="CHEBI:57510"/>
        <dbReference type="ChEBI" id="CHEBI:57783"/>
        <dbReference type="ChEBI" id="CHEBI:58349"/>
        <dbReference type="ChEBI" id="CHEBI:62830"/>
        <dbReference type="EC" id="1.1.1.133"/>
    </reaction>
</comment>
<comment type="pathway">
    <text evidence="1 6">Carbohydrate biosynthesis; dTDP-L-rhamnose biosynthesis.</text>
</comment>
<feature type="domain" description="RmlD-like substrate binding" evidence="7">
    <location>
        <begin position="3"/>
        <end position="254"/>
    </location>
</feature>
<dbReference type="NCBIfam" id="TIGR01214">
    <property type="entry name" value="rmlD"/>
    <property type="match status" value="1"/>
</dbReference>
<comment type="function">
    <text evidence="6">Catalyzes the reduction of dTDP-6-deoxy-L-lyxo-4-hexulose to yield dTDP-L-rhamnose.</text>
</comment>
<comment type="similarity">
    <text evidence="2 6">Belongs to the dTDP-4-dehydrorhamnose reductase family.</text>
</comment>
<dbReference type="Gene3D" id="3.90.25.10">
    <property type="entry name" value="UDP-galactose 4-epimerase, domain 1"/>
    <property type="match status" value="1"/>
</dbReference>
<dbReference type="GO" id="GO:0019305">
    <property type="term" value="P:dTDP-rhamnose biosynthetic process"/>
    <property type="evidence" value="ECO:0007669"/>
    <property type="project" value="UniProtKB-UniPathway"/>
</dbReference>
<sequence length="258" mass="29324">IPLTHSQIEITQFESCLILKDIKPDIIINTAAFHKVDACEDNVLKSFLVNAIGAKNVAKICEDIKAINIYISTDYVFDGEKKTPYKESDEPNPINVYGISKYAGELFTKNYCSQYYIIRVASLFGKAGASGKGGNFVETMIKKAKEQELKVINDIIMTPTYTKDCAQMIKIILEKELPYGIYHLTNQPACSWFDFAVEIFKILKMNVSITPITSDEFVFKANRPKNSALISEKLPIYNLKMRLWKNALKDYLKEKGYL</sequence>
<dbReference type="InterPro" id="IPR036291">
    <property type="entry name" value="NAD(P)-bd_dom_sf"/>
</dbReference>
<proteinExistence type="inferred from homology"/>
<dbReference type="InterPro" id="IPR029903">
    <property type="entry name" value="RmlD-like-bd"/>
</dbReference>
<dbReference type="InterPro" id="IPR005913">
    <property type="entry name" value="dTDP_dehydrorham_reduct"/>
</dbReference>
<evidence type="ECO:0000256" key="5">
    <source>
        <dbReference type="ARBA" id="ARBA00048200"/>
    </source>
</evidence>
<dbReference type="PANTHER" id="PTHR10491:SF4">
    <property type="entry name" value="METHIONINE ADENOSYLTRANSFERASE 2 SUBUNIT BETA"/>
    <property type="match status" value="1"/>
</dbReference>
<dbReference type="Proteomes" id="UP000886289">
    <property type="component" value="Unassembled WGS sequence"/>
</dbReference>
<evidence type="ECO:0000256" key="2">
    <source>
        <dbReference type="ARBA" id="ARBA00010944"/>
    </source>
</evidence>
<dbReference type="SUPFAM" id="SSF51735">
    <property type="entry name" value="NAD(P)-binding Rossmann-fold domains"/>
    <property type="match status" value="1"/>
</dbReference>
<dbReference type="EC" id="1.1.1.133" evidence="3 6"/>
<dbReference type="Gene3D" id="3.40.50.720">
    <property type="entry name" value="NAD(P)-binding Rossmann-like Domain"/>
    <property type="match status" value="1"/>
</dbReference>
<evidence type="ECO:0000313" key="8">
    <source>
        <dbReference type="EMBL" id="HDD43247.1"/>
    </source>
</evidence>
<evidence type="ECO:0000256" key="3">
    <source>
        <dbReference type="ARBA" id="ARBA00012929"/>
    </source>
</evidence>
<comment type="caution">
    <text evidence="8">The sequence shown here is derived from an EMBL/GenBank/DDBJ whole genome shotgun (WGS) entry which is preliminary data.</text>
</comment>
<dbReference type="PANTHER" id="PTHR10491">
    <property type="entry name" value="DTDP-4-DEHYDRORHAMNOSE REDUCTASE"/>
    <property type="match status" value="1"/>
</dbReference>
<protein>
    <recommendedName>
        <fullName evidence="4 6">dTDP-4-dehydrorhamnose reductase</fullName>
        <ecNumber evidence="3 6">1.1.1.133</ecNumber>
    </recommendedName>
</protein>
<accession>A0A7C0Y162</accession>